<evidence type="ECO:0000313" key="2">
    <source>
        <dbReference type="Proteomes" id="UP000188929"/>
    </source>
</evidence>
<accession>A0A1V2II23</accession>
<dbReference type="Pfam" id="PF02945">
    <property type="entry name" value="Endonuclease_7"/>
    <property type="match status" value="1"/>
</dbReference>
<proteinExistence type="predicted"/>
<reference evidence="2" key="1">
    <citation type="submission" date="2016-10" db="EMBL/GenBank/DDBJ databases">
        <title>Frankia sp. NRRL B-16386 Genome sequencing.</title>
        <authorList>
            <person name="Ghodhbane-Gtari F."/>
            <person name="Swanson E."/>
            <person name="Gueddou A."/>
            <person name="Hezbri K."/>
            <person name="Ktari K."/>
            <person name="Nouioui I."/>
            <person name="Morris K."/>
            <person name="Simpson S."/>
            <person name="Abebe-Akele F."/>
            <person name="Thomas K."/>
            <person name="Gtari M."/>
            <person name="Tisa L.S."/>
        </authorList>
    </citation>
    <scope>NUCLEOTIDE SEQUENCE [LARGE SCALE GENOMIC DNA]</scope>
    <source>
        <strain evidence="2">NRRL B-16386</strain>
    </source>
</reference>
<dbReference type="EMBL" id="MOMC01000008">
    <property type="protein sequence ID" value="ONH32777.1"/>
    <property type="molecule type" value="Genomic_DNA"/>
</dbReference>
<protein>
    <recommendedName>
        <fullName evidence="3">Recombination endonuclease VII</fullName>
    </recommendedName>
</protein>
<name>A0A1V2II23_9ACTN</name>
<dbReference type="Proteomes" id="UP000188929">
    <property type="component" value="Unassembled WGS sequence"/>
</dbReference>
<organism evidence="1 2">
    <name type="scientific">Pseudofrankia asymbiotica</name>
    <dbReference type="NCBI Taxonomy" id="1834516"/>
    <lineage>
        <taxon>Bacteria</taxon>
        <taxon>Bacillati</taxon>
        <taxon>Actinomycetota</taxon>
        <taxon>Actinomycetes</taxon>
        <taxon>Frankiales</taxon>
        <taxon>Frankiaceae</taxon>
        <taxon>Pseudofrankia</taxon>
    </lineage>
</organism>
<keyword evidence="2" id="KW-1185">Reference proteome</keyword>
<dbReference type="InterPro" id="IPR044925">
    <property type="entry name" value="His-Me_finger_sf"/>
</dbReference>
<sequence length="87" mass="9379">MGVRIRRRFGLTEAQADALVASRGGLCAVCRVGPPEHVDHDHATGRIRGILCFTCNTGMGNFGDDPNRLLLAANYLKGDACRIQLVV</sequence>
<dbReference type="SUPFAM" id="SSF54060">
    <property type="entry name" value="His-Me finger endonucleases"/>
    <property type="match status" value="1"/>
</dbReference>
<comment type="caution">
    <text evidence="1">The sequence shown here is derived from an EMBL/GenBank/DDBJ whole genome shotgun (WGS) entry which is preliminary data.</text>
</comment>
<dbReference type="InterPro" id="IPR038563">
    <property type="entry name" value="Endonuclease_7_sf"/>
</dbReference>
<dbReference type="Gene3D" id="3.40.1800.10">
    <property type="entry name" value="His-Me finger endonucleases"/>
    <property type="match status" value="1"/>
</dbReference>
<dbReference type="InterPro" id="IPR004211">
    <property type="entry name" value="Endonuclease_7"/>
</dbReference>
<gene>
    <name evidence="1" type="ORF">BL253_03275</name>
</gene>
<evidence type="ECO:0008006" key="3">
    <source>
        <dbReference type="Google" id="ProtNLM"/>
    </source>
</evidence>
<dbReference type="AlphaFoldDB" id="A0A1V2II23"/>
<dbReference type="STRING" id="1834516.BL253_03275"/>
<evidence type="ECO:0000313" key="1">
    <source>
        <dbReference type="EMBL" id="ONH32777.1"/>
    </source>
</evidence>